<keyword evidence="1" id="KW-0805">Transcription regulation</keyword>
<dbReference type="InterPro" id="IPR020449">
    <property type="entry name" value="Tscrpt_reg_AraC-type_HTH"/>
</dbReference>
<feature type="domain" description="HTH araC/xylS-type" evidence="4">
    <location>
        <begin position="188"/>
        <end position="286"/>
    </location>
</feature>
<keyword evidence="2" id="KW-0238">DNA-binding</keyword>
<dbReference type="Proteomes" id="UP000664807">
    <property type="component" value="Unassembled WGS sequence"/>
</dbReference>
<dbReference type="PANTHER" id="PTHR43280:SF2">
    <property type="entry name" value="HTH-TYPE TRANSCRIPTIONAL REGULATOR EXSA"/>
    <property type="match status" value="1"/>
</dbReference>
<dbReference type="InterPro" id="IPR054015">
    <property type="entry name" value="ExsA-like_N"/>
</dbReference>
<protein>
    <submittedName>
        <fullName evidence="5">Helix-turn-helix transcriptional regulator</fullName>
    </submittedName>
</protein>
<dbReference type="Pfam" id="PF12833">
    <property type="entry name" value="HTH_18"/>
    <property type="match status" value="1"/>
</dbReference>
<dbReference type="SUPFAM" id="SSF51215">
    <property type="entry name" value="Regulatory protein AraC"/>
    <property type="match status" value="1"/>
</dbReference>
<organism evidence="5 6">
    <name type="scientific">Flagellimonas profundi</name>
    <dbReference type="NCBI Taxonomy" id="2915620"/>
    <lineage>
        <taxon>Bacteria</taxon>
        <taxon>Pseudomonadati</taxon>
        <taxon>Bacteroidota</taxon>
        <taxon>Flavobacteriia</taxon>
        <taxon>Flavobacteriales</taxon>
        <taxon>Flavobacteriaceae</taxon>
        <taxon>Flagellimonas</taxon>
    </lineage>
</organism>
<gene>
    <name evidence="5" type="ORF">J0654_06820</name>
</gene>
<dbReference type="Pfam" id="PF22200">
    <property type="entry name" value="ExsA_N"/>
    <property type="match status" value="1"/>
</dbReference>
<keyword evidence="3" id="KW-0804">Transcription</keyword>
<proteinExistence type="predicted"/>
<dbReference type="InterPro" id="IPR037923">
    <property type="entry name" value="HTH-like"/>
</dbReference>
<dbReference type="Gene3D" id="1.10.10.60">
    <property type="entry name" value="Homeodomain-like"/>
    <property type="match status" value="1"/>
</dbReference>
<sequence>MNIYEAHKANPDIFTQLSLKDLLFCYYECPQKEQVLQLYSNHNQFTFTISGKRIIQHGDHRWELSADQGFLLKRGAFHQELTHDFSGWKVLVLYLKDNYLKNIFEEFRQYLPLNNLPEVSTEMIEEFEINDQIRNSYESLLPYFDKSKVFPDSIFEGKFKELLFSIISHPNNRHILAYINQISEDYLIPIWEVMEANYFYELSIADFAKIANRSLATFRRDFEAHYHTTPGKWLTSKRLEKAKLLLQSSDKSIGDIIFSCGFKNMSHFSRIFKERYSLYPTQYREQHR</sequence>
<dbReference type="EMBL" id="JAFLNM010000001">
    <property type="protein sequence ID" value="MBO0341351.1"/>
    <property type="molecule type" value="Genomic_DNA"/>
</dbReference>
<dbReference type="PRINTS" id="PR00032">
    <property type="entry name" value="HTHARAC"/>
</dbReference>
<accession>A0ABS3FFM0</accession>
<dbReference type="PANTHER" id="PTHR43280">
    <property type="entry name" value="ARAC-FAMILY TRANSCRIPTIONAL REGULATOR"/>
    <property type="match status" value="1"/>
</dbReference>
<comment type="caution">
    <text evidence="5">The sequence shown here is derived from an EMBL/GenBank/DDBJ whole genome shotgun (WGS) entry which is preliminary data.</text>
</comment>
<dbReference type="InterPro" id="IPR018060">
    <property type="entry name" value="HTH_AraC"/>
</dbReference>
<evidence type="ECO:0000256" key="3">
    <source>
        <dbReference type="ARBA" id="ARBA00023163"/>
    </source>
</evidence>
<reference evidence="5 6" key="1">
    <citation type="submission" date="2021-03" db="EMBL/GenBank/DDBJ databases">
        <title>Muricauda lutimaris sp. nov. and Muricauda ruestringensis sp. nov, two marine members of the Flavobacteriaceae isolated from deep sea sediments of Western Pacific.</title>
        <authorList>
            <person name="Zhao S."/>
            <person name="Liu R."/>
        </authorList>
    </citation>
    <scope>NUCLEOTIDE SEQUENCE [LARGE SCALE GENOMIC DNA]</scope>
    <source>
        <strain evidence="5 6">BC31-3-A3</strain>
    </source>
</reference>
<evidence type="ECO:0000259" key="4">
    <source>
        <dbReference type="PROSITE" id="PS01124"/>
    </source>
</evidence>
<dbReference type="PROSITE" id="PS01124">
    <property type="entry name" value="HTH_ARAC_FAMILY_2"/>
    <property type="match status" value="1"/>
</dbReference>
<dbReference type="RefSeq" id="WP_207027049.1">
    <property type="nucleotide sequence ID" value="NZ_JAFLNM010000001.1"/>
</dbReference>
<name>A0ABS3FFM0_9FLAO</name>
<evidence type="ECO:0000313" key="6">
    <source>
        <dbReference type="Proteomes" id="UP000664807"/>
    </source>
</evidence>
<dbReference type="SMART" id="SM00342">
    <property type="entry name" value="HTH_ARAC"/>
    <property type="match status" value="1"/>
</dbReference>
<dbReference type="SUPFAM" id="SSF46689">
    <property type="entry name" value="Homeodomain-like"/>
    <property type="match status" value="2"/>
</dbReference>
<keyword evidence="6" id="KW-1185">Reference proteome</keyword>
<evidence type="ECO:0000256" key="2">
    <source>
        <dbReference type="ARBA" id="ARBA00023125"/>
    </source>
</evidence>
<evidence type="ECO:0000256" key="1">
    <source>
        <dbReference type="ARBA" id="ARBA00023015"/>
    </source>
</evidence>
<evidence type="ECO:0000313" key="5">
    <source>
        <dbReference type="EMBL" id="MBO0341351.1"/>
    </source>
</evidence>
<dbReference type="InterPro" id="IPR009057">
    <property type="entry name" value="Homeodomain-like_sf"/>
</dbReference>